<dbReference type="PANTHER" id="PTHR33608">
    <property type="entry name" value="BLL2464 PROTEIN"/>
    <property type="match status" value="1"/>
</dbReference>
<sequence length="313" mass="34814">MSRPDPLSVGSVSPELSWLIGLRAEARRLELFSRGRVIATRSGAHRSPFRGRGMDYRESRVYSPGDEPRHMDWRLTARRAAPHVKVFAEERERPLWLAVDQGPSMRFGTRRAFKSFAAAEVAALLGWVAVEAGDRVGGLVFDEHRLVERRPAAQGRGLLPLLARLSNPLAPGEGGRSPFLQALRRLAEAVHHGSLIVLISDFMALLELPGHPGEGLPPPLVRLSRGNELLLVLIHDPIESEPPPPGRYPVFWEGQTRVLDLGTRKVREGLKAGFAQRQALLESWARRYGAHWLMLGTDEFVGRALRSLCRDGP</sequence>
<evidence type="ECO:0000313" key="2">
    <source>
        <dbReference type="EMBL" id="QIK38084.1"/>
    </source>
</evidence>
<dbReference type="Proteomes" id="UP000502699">
    <property type="component" value="Chromosome"/>
</dbReference>
<dbReference type="EMBL" id="CP048029">
    <property type="protein sequence ID" value="QIK38084.1"/>
    <property type="molecule type" value="Genomic_DNA"/>
</dbReference>
<dbReference type="InterPro" id="IPR036465">
    <property type="entry name" value="vWFA_dom_sf"/>
</dbReference>
<organism evidence="2 3">
    <name type="scientific">Caldichromatium japonicum</name>
    <dbReference type="NCBI Taxonomy" id="2699430"/>
    <lineage>
        <taxon>Bacteria</taxon>
        <taxon>Pseudomonadati</taxon>
        <taxon>Pseudomonadota</taxon>
        <taxon>Gammaproteobacteria</taxon>
        <taxon>Chromatiales</taxon>
        <taxon>Chromatiaceae</taxon>
        <taxon>Caldichromatium</taxon>
    </lineage>
</organism>
<reference evidence="3" key="1">
    <citation type="submission" date="2020-01" db="EMBL/GenBank/DDBJ databases">
        <title>Caldichromatium gen. nov., sp. nov., a thermophilic purple sulfur bacterium member of the family Chromatiaceae isolated from Nakabusa hot spring, Japan.</title>
        <authorList>
            <person name="Saini M.K."/>
            <person name="Hanada S."/>
            <person name="Tank M."/>
        </authorList>
    </citation>
    <scope>NUCLEOTIDE SEQUENCE [LARGE SCALE GENOMIC DNA]</scope>
    <source>
        <strain evidence="3">No.7</strain>
    </source>
</reference>
<proteinExistence type="predicted"/>
<gene>
    <name evidence="2" type="ORF">GWK36_08910</name>
</gene>
<dbReference type="SUPFAM" id="SSF53300">
    <property type="entry name" value="vWA-like"/>
    <property type="match status" value="1"/>
</dbReference>
<protein>
    <submittedName>
        <fullName evidence="2">DUF58 domain-containing protein</fullName>
    </submittedName>
</protein>
<evidence type="ECO:0000259" key="1">
    <source>
        <dbReference type="Pfam" id="PF01882"/>
    </source>
</evidence>
<dbReference type="InterPro" id="IPR002881">
    <property type="entry name" value="DUF58"/>
</dbReference>
<accession>A0A6G7VDN8</accession>
<feature type="domain" description="DUF58" evidence="1">
    <location>
        <begin position="58"/>
        <end position="277"/>
    </location>
</feature>
<dbReference type="RefSeq" id="WP_166270848.1">
    <property type="nucleotide sequence ID" value="NZ_CP048029.1"/>
</dbReference>
<dbReference type="Pfam" id="PF01882">
    <property type="entry name" value="DUF58"/>
    <property type="match status" value="1"/>
</dbReference>
<dbReference type="KEGG" id="cjap:GWK36_08910"/>
<dbReference type="PANTHER" id="PTHR33608:SF12">
    <property type="entry name" value="DUF58 DOMAIN-CONTAINING PROTEIN"/>
    <property type="match status" value="1"/>
</dbReference>
<evidence type="ECO:0000313" key="3">
    <source>
        <dbReference type="Proteomes" id="UP000502699"/>
    </source>
</evidence>
<name>A0A6G7VDN8_9GAMM</name>
<dbReference type="AlphaFoldDB" id="A0A6G7VDN8"/>
<keyword evidence="3" id="KW-1185">Reference proteome</keyword>